<evidence type="ECO:0000313" key="1">
    <source>
        <dbReference type="EMBL" id="JAH23505.1"/>
    </source>
</evidence>
<proteinExistence type="predicted"/>
<name>A0A0E9R4V1_ANGAN</name>
<reference evidence="1" key="1">
    <citation type="submission" date="2014-11" db="EMBL/GenBank/DDBJ databases">
        <authorList>
            <person name="Amaro Gonzalez C."/>
        </authorList>
    </citation>
    <scope>NUCLEOTIDE SEQUENCE</scope>
</reference>
<reference evidence="1" key="2">
    <citation type="journal article" date="2015" name="Fish Shellfish Immunol.">
        <title>Early steps in the European eel (Anguilla anguilla)-Vibrio vulnificus interaction in the gills: Role of the RtxA13 toxin.</title>
        <authorList>
            <person name="Callol A."/>
            <person name="Pajuelo D."/>
            <person name="Ebbesson L."/>
            <person name="Teles M."/>
            <person name="MacKenzie S."/>
            <person name="Amaro C."/>
        </authorList>
    </citation>
    <scope>NUCLEOTIDE SEQUENCE</scope>
</reference>
<accession>A0A0E9R4V1</accession>
<protein>
    <submittedName>
        <fullName evidence="1">Uncharacterized protein</fullName>
    </submittedName>
</protein>
<sequence length="31" mass="3549">MVLWNDHISVLHWASPIPWAVVPTSQRHASI</sequence>
<dbReference type="EMBL" id="GBXM01085072">
    <property type="protein sequence ID" value="JAH23505.1"/>
    <property type="molecule type" value="Transcribed_RNA"/>
</dbReference>
<dbReference type="AlphaFoldDB" id="A0A0E9R4V1"/>
<organism evidence="1">
    <name type="scientific">Anguilla anguilla</name>
    <name type="common">European freshwater eel</name>
    <name type="synonym">Muraena anguilla</name>
    <dbReference type="NCBI Taxonomy" id="7936"/>
    <lineage>
        <taxon>Eukaryota</taxon>
        <taxon>Metazoa</taxon>
        <taxon>Chordata</taxon>
        <taxon>Craniata</taxon>
        <taxon>Vertebrata</taxon>
        <taxon>Euteleostomi</taxon>
        <taxon>Actinopterygii</taxon>
        <taxon>Neopterygii</taxon>
        <taxon>Teleostei</taxon>
        <taxon>Anguilliformes</taxon>
        <taxon>Anguillidae</taxon>
        <taxon>Anguilla</taxon>
    </lineage>
</organism>